<dbReference type="InterPro" id="IPR036322">
    <property type="entry name" value="WD40_repeat_dom_sf"/>
</dbReference>
<evidence type="ECO:0000256" key="5">
    <source>
        <dbReference type="ARBA" id="ARBA00022737"/>
    </source>
</evidence>
<keyword evidence="5" id="KW-0677">Repeat</keyword>
<keyword evidence="8" id="KW-1185">Reference proteome</keyword>
<accession>A0A0D2NP80</accession>
<gene>
    <name evidence="7" type="ORF">HYPSUDRAFT_89922</name>
</gene>
<feature type="compositionally biased region" description="Basic and acidic residues" evidence="6">
    <location>
        <begin position="885"/>
        <end position="894"/>
    </location>
</feature>
<feature type="region of interest" description="Disordered" evidence="6">
    <location>
        <begin position="1149"/>
        <end position="1174"/>
    </location>
</feature>
<evidence type="ECO:0000256" key="6">
    <source>
        <dbReference type="SAM" id="MobiDB-lite"/>
    </source>
</evidence>
<dbReference type="SUPFAM" id="SSF50978">
    <property type="entry name" value="WD40 repeat-like"/>
    <property type="match status" value="1"/>
</dbReference>
<proteinExistence type="inferred from homology"/>
<dbReference type="EMBL" id="KN817587">
    <property type="protein sequence ID" value="KJA18591.1"/>
    <property type="molecule type" value="Genomic_DNA"/>
</dbReference>
<feature type="region of interest" description="Disordered" evidence="6">
    <location>
        <begin position="856"/>
        <end position="920"/>
    </location>
</feature>
<evidence type="ECO:0000256" key="1">
    <source>
        <dbReference type="ARBA" id="ARBA00004201"/>
    </source>
</evidence>
<dbReference type="Gene3D" id="2.130.10.10">
    <property type="entry name" value="YVTN repeat-like/Quinoprotein amine dehydrogenase"/>
    <property type="match status" value="1"/>
</dbReference>
<feature type="compositionally biased region" description="Polar residues" evidence="6">
    <location>
        <begin position="33"/>
        <end position="50"/>
    </location>
</feature>
<feature type="compositionally biased region" description="Basic and acidic residues" evidence="6">
    <location>
        <begin position="902"/>
        <end position="914"/>
    </location>
</feature>
<dbReference type="OMA" id="VWELPEV"/>
<feature type="region of interest" description="Disordered" evidence="6">
    <location>
        <begin position="1"/>
        <end position="84"/>
    </location>
</feature>
<dbReference type="InterPro" id="IPR044938">
    <property type="entry name" value="EDC4_C_sf"/>
</dbReference>
<name>A0A0D2NP80_HYPSF</name>
<sequence length="1397" mass="153901">MDNRATLHDTLFSRNSTPPTSPPQHQPFTSSHISNNSSPNLIDSLFQNLSPPAPAEQHQSPAAPTAVPESHLSESYHEPSAAASVMSLPEDTAISPNTIAERQNSLLSLIGAPATNRPSQPAVQPQQPAQQQPQQVPTPPGSSQRSNASPPQSETQKMLDQMLGGTTSRSTTYSDTQRNNTQQQPAPSPPFTQRDDYRNFNQYDQTSDTSPRTRTIPNPHLPPAPPQPQQMQPPSPRRSMFEFTSAFDHLSSTAPVKKKPVPTQASAVSSGNEDAGNWSSNPPDSKRQSVENLLENLTRGQPQQSQPQPPAYESYLTGGEFTQQAEQSSNRAPLPPIPAGKPASIPNRTSSPRGSSPKNQTLHRPQPRAAEVNVSQQTYTTVPYPPGLRQEKDASPGPRGSGVRQTKVPQSQQQLQSQPQVPKYTVPKPQVNPVSQPQHIIFDVSQVLGEIQAKESIKWTPIALVKQEPVFLSGTTIGATHWVAYAMTRGRVRIISRSSGDRTLLQLPPVFSSSASVIDMAVYGNRLAGVTTDGGFVVWELPEVITDDVPGRVLLCVPPTNDPHDAILAVKWHPKEADTLAIAADDRITVIDLANTHALHGQPLPHSDLHHIGQLFNVHSPVVAFDFDVTHYALATISADSSLTIWNMHDSMPYSVHQIPGDYVPTSLTFVDAGIVVGRKNGTIYQLLSATTKTVLSTFSFVNGNQEDPEMYGHITYDSRIQTLWVANSRRDSLIALKLRIETPYAAGEEDVLSFIDQVIEFSGIKPTIHFVILTADADPIGDEAHAACIAAKISPGELALVGFSVHSQGVDQILIRKEWFEGAVTQYESKLPFVDPQHQSFLENKTHQPLPILQSVTQPQPPIAPFSAPRGRSPPSDDVENEFSEGRSTDQKSRGSKNKNWNKDESGKDKGGKANDAALIGESNLGQALSREIKKTEESLHSRIGKLIGKEMDKQHQRFEEARLHEQAEDFARQEKILKLISTELTRNTTRVVEMAVKSEVQNSVLPSLENITRNEVKNALNEHIGHGLLEAVNRNLPNEMEKLLLRPTISNHFANILSTALTPVIEHQVKEILTTTFFQLHSNQNAGMHQELMRELRNELAVIKSDLTAWAGESVRSHEANIRELEHTVRSLADQVKYLSMNSQPAPIQHIQQQPPSQQSSSAGPSVPQQQANLNPTHLRQTNIAPVNVPIPTYMQQHNHSNFSQQPPQQQQPSHIQQQQQWYGAIAAPQPSVPTTLPQAPAVAPPQERTPPMKSDQWDESYLSVLHAQDPSKLRDLLARTNPDLVLPLNGTPLVSQAVILTLIHRLSAVIGGPDILPSDDMFKSSLWWLQRVSNLLHPEDKLISDFIPRVIPTVQQSLNTTKQRLILPGGQGTVDIARTLSDIQETLRRKIMQQ</sequence>
<dbReference type="Gene3D" id="1.10.220.100">
    <property type="entry name" value="conserved c-terminal region of ge- 1"/>
    <property type="match status" value="1"/>
</dbReference>
<keyword evidence="3" id="KW-0963">Cytoplasm</keyword>
<feature type="compositionally biased region" description="Polar residues" evidence="6">
    <location>
        <begin position="320"/>
        <end position="331"/>
    </location>
</feature>
<feature type="compositionally biased region" description="Polar residues" evidence="6">
    <location>
        <begin position="199"/>
        <end position="216"/>
    </location>
</feature>
<keyword evidence="4" id="KW-0853">WD repeat</keyword>
<feature type="compositionally biased region" description="Pro residues" evidence="6">
    <location>
        <begin position="219"/>
        <end position="236"/>
    </location>
</feature>
<evidence type="ECO:0000313" key="8">
    <source>
        <dbReference type="Proteomes" id="UP000054270"/>
    </source>
</evidence>
<feature type="region of interest" description="Disordered" evidence="6">
    <location>
        <begin position="112"/>
        <end position="432"/>
    </location>
</feature>
<feature type="region of interest" description="Disordered" evidence="6">
    <location>
        <begin position="1200"/>
        <end position="1257"/>
    </location>
</feature>
<dbReference type="GO" id="GO:0031087">
    <property type="term" value="P:deadenylation-independent decapping of nuclear-transcribed mRNA"/>
    <property type="evidence" value="ECO:0007669"/>
    <property type="project" value="InterPro"/>
</dbReference>
<feature type="compositionally biased region" description="Polar residues" evidence="6">
    <location>
        <begin position="263"/>
        <end position="283"/>
    </location>
</feature>
<protein>
    <recommendedName>
        <fullName evidence="9">Enhancer of mRNA-decapping protein 4 WD40 repeat region domain-containing protein</fullName>
    </recommendedName>
</protein>
<evidence type="ECO:0000256" key="2">
    <source>
        <dbReference type="ARBA" id="ARBA00009639"/>
    </source>
</evidence>
<dbReference type="GO" id="GO:0000932">
    <property type="term" value="C:P-body"/>
    <property type="evidence" value="ECO:0007669"/>
    <property type="project" value="UniProtKB-SubCell"/>
</dbReference>
<dbReference type="PANTHER" id="PTHR15598">
    <property type="entry name" value="ENHANCER OF MRNA-DECAPPING PROTEIN 4"/>
    <property type="match status" value="1"/>
</dbReference>
<comment type="similarity">
    <text evidence="2">Belongs to the WD repeat EDC4 family.</text>
</comment>
<dbReference type="InterPro" id="IPR045152">
    <property type="entry name" value="EDC4-like"/>
</dbReference>
<feature type="compositionally biased region" description="Polar residues" evidence="6">
    <location>
        <begin position="346"/>
        <end position="363"/>
    </location>
</feature>
<dbReference type="OrthoDB" id="21128at2759"/>
<evidence type="ECO:0000256" key="4">
    <source>
        <dbReference type="ARBA" id="ARBA00022574"/>
    </source>
</evidence>
<comment type="subcellular location">
    <subcellularLocation>
        <location evidence="1">Cytoplasm</location>
        <location evidence="1">P-body</location>
    </subcellularLocation>
</comment>
<reference evidence="8" key="1">
    <citation type="submission" date="2014-04" db="EMBL/GenBank/DDBJ databases">
        <title>Evolutionary Origins and Diversification of the Mycorrhizal Mutualists.</title>
        <authorList>
            <consortium name="DOE Joint Genome Institute"/>
            <consortium name="Mycorrhizal Genomics Consortium"/>
            <person name="Kohler A."/>
            <person name="Kuo A."/>
            <person name="Nagy L.G."/>
            <person name="Floudas D."/>
            <person name="Copeland A."/>
            <person name="Barry K.W."/>
            <person name="Cichocki N."/>
            <person name="Veneault-Fourrey C."/>
            <person name="LaButti K."/>
            <person name="Lindquist E.A."/>
            <person name="Lipzen A."/>
            <person name="Lundell T."/>
            <person name="Morin E."/>
            <person name="Murat C."/>
            <person name="Riley R."/>
            <person name="Ohm R."/>
            <person name="Sun H."/>
            <person name="Tunlid A."/>
            <person name="Henrissat B."/>
            <person name="Grigoriev I.V."/>
            <person name="Hibbett D.S."/>
            <person name="Martin F."/>
        </authorList>
    </citation>
    <scope>NUCLEOTIDE SEQUENCE [LARGE SCALE GENOMIC DNA]</scope>
    <source>
        <strain evidence="8">FD-334 SS-4</strain>
    </source>
</reference>
<dbReference type="Proteomes" id="UP000054270">
    <property type="component" value="Unassembled WGS sequence"/>
</dbReference>
<dbReference type="PANTHER" id="PTHR15598:SF5">
    <property type="entry name" value="ENHANCER OF MRNA-DECAPPING PROTEIN 4"/>
    <property type="match status" value="1"/>
</dbReference>
<feature type="compositionally biased region" description="Polar residues" evidence="6">
    <location>
        <begin position="145"/>
        <end position="185"/>
    </location>
</feature>
<organism evidence="7 8">
    <name type="scientific">Hypholoma sublateritium (strain FD-334 SS-4)</name>
    <dbReference type="NCBI Taxonomy" id="945553"/>
    <lineage>
        <taxon>Eukaryota</taxon>
        <taxon>Fungi</taxon>
        <taxon>Dikarya</taxon>
        <taxon>Basidiomycota</taxon>
        <taxon>Agaricomycotina</taxon>
        <taxon>Agaricomycetes</taxon>
        <taxon>Agaricomycetidae</taxon>
        <taxon>Agaricales</taxon>
        <taxon>Agaricineae</taxon>
        <taxon>Strophariaceae</taxon>
        <taxon>Hypholoma</taxon>
    </lineage>
</organism>
<dbReference type="STRING" id="945553.A0A0D2NP80"/>
<dbReference type="InterPro" id="IPR015943">
    <property type="entry name" value="WD40/YVTN_repeat-like_dom_sf"/>
</dbReference>
<feature type="compositionally biased region" description="Low complexity" evidence="6">
    <location>
        <begin position="408"/>
        <end position="422"/>
    </location>
</feature>
<evidence type="ECO:0008006" key="9">
    <source>
        <dbReference type="Google" id="ProtNLM"/>
    </source>
</evidence>
<evidence type="ECO:0000313" key="7">
    <source>
        <dbReference type="EMBL" id="KJA18591.1"/>
    </source>
</evidence>
<feature type="compositionally biased region" description="Low complexity" evidence="6">
    <location>
        <begin position="118"/>
        <end position="135"/>
    </location>
</feature>
<evidence type="ECO:0000256" key="3">
    <source>
        <dbReference type="ARBA" id="ARBA00022490"/>
    </source>
</evidence>
<feature type="compositionally biased region" description="Low complexity" evidence="6">
    <location>
        <begin position="1207"/>
        <end position="1223"/>
    </location>
</feature>